<evidence type="ECO:0000313" key="6">
    <source>
        <dbReference type="Proteomes" id="UP000051581"/>
    </source>
</evidence>
<feature type="domain" description="Zinc-ribbon" evidence="3">
    <location>
        <begin position="17"/>
        <end position="39"/>
    </location>
</feature>
<feature type="region of interest" description="Disordered" evidence="1">
    <location>
        <begin position="43"/>
        <end position="78"/>
    </location>
</feature>
<evidence type="ECO:0000259" key="4">
    <source>
        <dbReference type="Pfam" id="PF22820"/>
    </source>
</evidence>
<sequence>MLFMGPNTSNDDDGLQFCPNCGQRVTANDDFCPNCGYNLQEYRSGSQTPEPAQPAPVINPQKPASRTKKKVRTKQQKRRRRETLMVVFAAILAISGITYGEYYYSKASTLTRAVAAVKNNQSDLHDYFYTTDPNLKLTNSKLQPLTKYFNQNPDKLLSFKTQLSGLGTFDNHRLSYQKDGQKFLIFPNWKIKVKPVYVTLTVNKKNAQIKEDATKIAVSNTPHFSKKIGPLVPGSYQLASSANLDGHKLTNANTYHLNSNKTIPLTLKTVSFNVSGPAGTHVKINSKDQGKIGSSGVMDFKDFPWTQEMKVQGVYQNGKKSISSEPRVISSSDGNQDISLVFKGLVSDDDATTLFDNLSEAMTSYSDSGDLDDAADDDGDDMSSLFVGGDSSPYFGQFRHMGKSYYENDDLDGIKVSATVDSIKLDSESSSDVTYDMKYEFDTGGHYHIQVFRYTAEVVKNDDDDNPVEIKSISNQYQKISDYDKAY</sequence>
<dbReference type="Proteomes" id="UP000051581">
    <property type="component" value="Unassembled WGS sequence"/>
</dbReference>
<feature type="transmembrane region" description="Helical" evidence="2">
    <location>
        <begin position="84"/>
        <end position="104"/>
    </location>
</feature>
<evidence type="ECO:0000256" key="2">
    <source>
        <dbReference type="SAM" id="Phobius"/>
    </source>
</evidence>
<dbReference type="PANTHER" id="PTHR40038:SF1">
    <property type="entry name" value="MEMBRANE-ASSOCIATED PROTEIN TCAA"/>
    <property type="match status" value="1"/>
</dbReference>
<keyword evidence="2" id="KW-0812">Transmembrane</keyword>
<protein>
    <submittedName>
        <fullName evidence="5">Uncharacterized protein</fullName>
    </submittedName>
</protein>
<evidence type="ECO:0000259" key="3">
    <source>
        <dbReference type="Pfam" id="PF13240"/>
    </source>
</evidence>
<proteinExistence type="predicted"/>
<evidence type="ECO:0000256" key="1">
    <source>
        <dbReference type="SAM" id="MobiDB-lite"/>
    </source>
</evidence>
<keyword evidence="2" id="KW-1133">Transmembrane helix</keyword>
<name>A0A0R1L3M8_9LACO</name>
<reference evidence="5 6" key="1">
    <citation type="journal article" date="2015" name="Genome Announc.">
        <title>Expanding the biotechnology potential of lactobacilli through comparative genomics of 213 strains and associated genera.</title>
        <authorList>
            <person name="Sun Z."/>
            <person name="Harris H.M."/>
            <person name="McCann A."/>
            <person name="Guo C."/>
            <person name="Argimon S."/>
            <person name="Zhang W."/>
            <person name="Yang X."/>
            <person name="Jeffery I.B."/>
            <person name="Cooney J.C."/>
            <person name="Kagawa T.F."/>
            <person name="Liu W."/>
            <person name="Song Y."/>
            <person name="Salvetti E."/>
            <person name="Wrobel A."/>
            <person name="Rasinkangas P."/>
            <person name="Parkhill J."/>
            <person name="Rea M.C."/>
            <person name="O'Sullivan O."/>
            <person name="Ritari J."/>
            <person name="Douillard F.P."/>
            <person name="Paul Ross R."/>
            <person name="Yang R."/>
            <person name="Briner A.E."/>
            <person name="Felis G.E."/>
            <person name="de Vos W.M."/>
            <person name="Barrangou R."/>
            <person name="Klaenhammer T.R."/>
            <person name="Caufield P.W."/>
            <person name="Cui Y."/>
            <person name="Zhang H."/>
            <person name="O'Toole P.W."/>
        </authorList>
    </citation>
    <scope>NUCLEOTIDE SEQUENCE [LARGE SCALE GENOMIC DNA]</scope>
    <source>
        <strain evidence="5 6">DSM 19904</strain>
    </source>
</reference>
<feature type="compositionally biased region" description="Basic residues" evidence="1">
    <location>
        <begin position="65"/>
        <end position="78"/>
    </location>
</feature>
<dbReference type="Pfam" id="PF13240">
    <property type="entry name" value="Zn_Ribbon_1"/>
    <property type="match status" value="1"/>
</dbReference>
<dbReference type="Pfam" id="PF22820">
    <property type="entry name" value="TcaA_3rd_4th"/>
    <property type="match status" value="1"/>
</dbReference>
<feature type="domain" description="TcaA 4th" evidence="4">
    <location>
        <begin position="268"/>
        <end position="339"/>
    </location>
</feature>
<dbReference type="EMBL" id="AZEA01000020">
    <property type="protein sequence ID" value="KRK87497.1"/>
    <property type="molecule type" value="Genomic_DNA"/>
</dbReference>
<accession>A0A0R1L3M8</accession>
<dbReference type="PANTHER" id="PTHR40038">
    <property type="entry name" value="MEMBRANE-ASSOCIATED PROTEIN TCAA"/>
    <property type="match status" value="1"/>
</dbReference>
<dbReference type="AlphaFoldDB" id="A0A0R1L3M8"/>
<gene>
    <name evidence="5" type="ORF">FD17_GL001250</name>
</gene>
<keyword evidence="2" id="KW-0472">Membrane</keyword>
<organism evidence="5 6">
    <name type="scientific">Lentilactobacillus sunkii DSM 19904</name>
    <dbReference type="NCBI Taxonomy" id="1423808"/>
    <lineage>
        <taxon>Bacteria</taxon>
        <taxon>Bacillati</taxon>
        <taxon>Bacillota</taxon>
        <taxon>Bacilli</taxon>
        <taxon>Lactobacillales</taxon>
        <taxon>Lactobacillaceae</taxon>
        <taxon>Lentilactobacillus</taxon>
    </lineage>
</organism>
<dbReference type="InterPro" id="IPR026870">
    <property type="entry name" value="Zinc_ribbon_dom"/>
</dbReference>
<dbReference type="PATRIC" id="fig|1423808.3.peg.1262"/>
<comment type="caution">
    <text evidence="5">The sequence shown here is derived from an EMBL/GenBank/DDBJ whole genome shotgun (WGS) entry which is preliminary data.</text>
</comment>
<evidence type="ECO:0000313" key="5">
    <source>
        <dbReference type="EMBL" id="KRK87497.1"/>
    </source>
</evidence>
<keyword evidence="6" id="KW-1185">Reference proteome</keyword>
<dbReference type="InterPro" id="IPR054530">
    <property type="entry name" value="TcaA_4th"/>
</dbReference>